<dbReference type="PANTHER" id="PTHR43806:SF11">
    <property type="entry name" value="CEREVISIN-RELATED"/>
    <property type="match status" value="1"/>
</dbReference>
<gene>
    <name evidence="9" type="ORF">SAMN06265361_106118</name>
</gene>
<evidence type="ECO:0000259" key="8">
    <source>
        <dbReference type="Pfam" id="PF00082"/>
    </source>
</evidence>
<evidence type="ECO:0000256" key="3">
    <source>
        <dbReference type="ARBA" id="ARBA00022801"/>
    </source>
</evidence>
<feature type="chain" id="PRO_5041412632" evidence="7">
    <location>
        <begin position="19"/>
        <end position="446"/>
    </location>
</feature>
<dbReference type="InterPro" id="IPR022398">
    <property type="entry name" value="Peptidase_S8_His-AS"/>
</dbReference>
<feature type="signal peptide" evidence="7">
    <location>
        <begin position="1"/>
        <end position="18"/>
    </location>
</feature>
<evidence type="ECO:0000313" key="9">
    <source>
        <dbReference type="EMBL" id="SMP28586.1"/>
    </source>
</evidence>
<dbReference type="PROSITE" id="PS00138">
    <property type="entry name" value="SUBTILASE_SER"/>
    <property type="match status" value="1"/>
</dbReference>
<keyword evidence="4 5" id="KW-0720">Serine protease</keyword>
<evidence type="ECO:0000256" key="2">
    <source>
        <dbReference type="ARBA" id="ARBA00022670"/>
    </source>
</evidence>
<keyword evidence="10" id="KW-1185">Reference proteome</keyword>
<dbReference type="PANTHER" id="PTHR43806">
    <property type="entry name" value="PEPTIDASE S8"/>
    <property type="match status" value="1"/>
</dbReference>
<keyword evidence="7" id="KW-0732">Signal</keyword>
<comment type="similarity">
    <text evidence="1 5 6">Belongs to the peptidase S8 family.</text>
</comment>
<dbReference type="InterPro" id="IPR015500">
    <property type="entry name" value="Peptidase_S8_subtilisin-rel"/>
</dbReference>
<dbReference type="Proteomes" id="UP001157946">
    <property type="component" value="Unassembled WGS sequence"/>
</dbReference>
<feature type="active site" description="Charge relay system" evidence="5">
    <location>
        <position position="385"/>
    </location>
</feature>
<dbReference type="SUPFAM" id="SSF52743">
    <property type="entry name" value="Subtilisin-like"/>
    <property type="match status" value="1"/>
</dbReference>
<keyword evidence="3 5" id="KW-0378">Hydrolase</keyword>
<dbReference type="AlphaFoldDB" id="A0AA45WR62"/>
<feature type="active site" description="Charge relay system" evidence="5">
    <location>
        <position position="183"/>
    </location>
</feature>
<dbReference type="GO" id="GO:0006508">
    <property type="term" value="P:proteolysis"/>
    <property type="evidence" value="ECO:0007669"/>
    <property type="project" value="UniProtKB-KW"/>
</dbReference>
<feature type="active site" description="Charge relay system" evidence="5">
    <location>
        <position position="151"/>
    </location>
</feature>
<dbReference type="Gene3D" id="3.40.50.200">
    <property type="entry name" value="Peptidase S8/S53 domain"/>
    <property type="match status" value="1"/>
</dbReference>
<dbReference type="PROSITE" id="PS51892">
    <property type="entry name" value="SUBTILASE"/>
    <property type="match status" value="1"/>
</dbReference>
<evidence type="ECO:0000256" key="5">
    <source>
        <dbReference type="PROSITE-ProRule" id="PRU01240"/>
    </source>
</evidence>
<name>A0AA45WR62_9BACL</name>
<sequence length="446" mass="47464">MKKWFTLGLSLITSTAFAITGTITPAHANGHSQMYTINFKGNGIPANAEQIIQAAGGTVLKKDAALAYVKASSSNPQFLSKIQANQEVENAGRQLSIKLEKAVAKEMAVTDGDHAYYDQYQWDIKQVTQNGASWNLPGGKGKKDVVVAVIDTGIDLEHPDLKDNIVDAKSFVPGESAQDYEGHGSHVAGAIAANGKALGVGPSLGIAALKVFPREGSASTATIAEALKYAADKDYDVVNMSLGDYLFLQDPESHASDIRAEMNLFKKAIAYAHQKGVTVVGSAGNAGADITSPGRLTRFFDEENRGATHRDPASNLLIRVSAGNKDKQLTYYSNYGVGKIDVMAPGGDRGPNNNDRSYLCFSTVPIVDENDNVTGHGYAWYAGTSMAAPKVAAVAGLVISKHGKNQISPTQVKSIIKQSAEDIYKKGYDKQSGFGLINAVNALNHR</sequence>
<evidence type="ECO:0000256" key="6">
    <source>
        <dbReference type="RuleBase" id="RU003355"/>
    </source>
</evidence>
<keyword evidence="2 5" id="KW-0645">Protease</keyword>
<proteinExistence type="inferred from homology"/>
<organism evidence="9 10">
    <name type="scientific">Laceyella tengchongensis</name>
    <dbReference type="NCBI Taxonomy" id="574699"/>
    <lineage>
        <taxon>Bacteria</taxon>
        <taxon>Bacillati</taxon>
        <taxon>Bacillota</taxon>
        <taxon>Bacilli</taxon>
        <taxon>Bacillales</taxon>
        <taxon>Thermoactinomycetaceae</taxon>
        <taxon>Laceyella</taxon>
    </lineage>
</organism>
<dbReference type="InterPro" id="IPR023828">
    <property type="entry name" value="Peptidase_S8_Ser-AS"/>
</dbReference>
<dbReference type="Pfam" id="PF00082">
    <property type="entry name" value="Peptidase_S8"/>
    <property type="match status" value="1"/>
</dbReference>
<evidence type="ECO:0000256" key="7">
    <source>
        <dbReference type="SAM" id="SignalP"/>
    </source>
</evidence>
<protein>
    <submittedName>
        <fullName evidence="9">Subtilase family protein</fullName>
    </submittedName>
</protein>
<dbReference type="RefSeq" id="WP_106342875.1">
    <property type="nucleotide sequence ID" value="NZ_FXTU01000006.1"/>
</dbReference>
<feature type="domain" description="Peptidase S8/S53" evidence="8">
    <location>
        <begin position="143"/>
        <end position="435"/>
    </location>
</feature>
<reference evidence="9" key="1">
    <citation type="submission" date="2017-05" db="EMBL/GenBank/DDBJ databases">
        <authorList>
            <person name="Varghese N."/>
            <person name="Submissions S."/>
        </authorList>
    </citation>
    <scope>NUCLEOTIDE SEQUENCE</scope>
    <source>
        <strain evidence="9">DSM 45262</strain>
    </source>
</reference>
<dbReference type="EMBL" id="FXTU01000006">
    <property type="protein sequence ID" value="SMP28586.1"/>
    <property type="molecule type" value="Genomic_DNA"/>
</dbReference>
<dbReference type="PRINTS" id="PR00723">
    <property type="entry name" value="SUBTILISIN"/>
</dbReference>
<dbReference type="InterPro" id="IPR036852">
    <property type="entry name" value="Peptidase_S8/S53_dom_sf"/>
</dbReference>
<comment type="caution">
    <text evidence="9">The sequence shown here is derived from an EMBL/GenBank/DDBJ whole genome shotgun (WGS) entry which is preliminary data.</text>
</comment>
<evidence type="ECO:0000256" key="1">
    <source>
        <dbReference type="ARBA" id="ARBA00011073"/>
    </source>
</evidence>
<dbReference type="PROSITE" id="PS00137">
    <property type="entry name" value="SUBTILASE_HIS"/>
    <property type="match status" value="1"/>
</dbReference>
<dbReference type="InterPro" id="IPR000209">
    <property type="entry name" value="Peptidase_S8/S53_dom"/>
</dbReference>
<evidence type="ECO:0000256" key="4">
    <source>
        <dbReference type="ARBA" id="ARBA00022825"/>
    </source>
</evidence>
<dbReference type="PROSITE" id="PS00136">
    <property type="entry name" value="SUBTILASE_ASP"/>
    <property type="match status" value="1"/>
</dbReference>
<dbReference type="InterPro" id="IPR023827">
    <property type="entry name" value="Peptidase_S8_Asp-AS"/>
</dbReference>
<evidence type="ECO:0000313" key="10">
    <source>
        <dbReference type="Proteomes" id="UP001157946"/>
    </source>
</evidence>
<accession>A0AA45WR62</accession>
<dbReference type="GO" id="GO:0004252">
    <property type="term" value="F:serine-type endopeptidase activity"/>
    <property type="evidence" value="ECO:0007669"/>
    <property type="project" value="UniProtKB-UniRule"/>
</dbReference>
<dbReference type="InterPro" id="IPR050131">
    <property type="entry name" value="Peptidase_S8_subtilisin-like"/>
</dbReference>